<dbReference type="SUPFAM" id="SSF88659">
    <property type="entry name" value="Sigma3 and sigma4 domains of RNA polymerase sigma factors"/>
    <property type="match status" value="1"/>
</dbReference>
<dbReference type="Pfam" id="PF07374">
    <property type="entry name" value="DUF1492"/>
    <property type="match status" value="1"/>
</dbReference>
<dbReference type="Gene3D" id="1.10.10.10">
    <property type="entry name" value="Winged helix-like DNA-binding domain superfamily/Winged helix DNA-binding domain"/>
    <property type="match status" value="1"/>
</dbReference>
<dbReference type="InterPro" id="IPR013324">
    <property type="entry name" value="RNA_pol_sigma_r3/r4-like"/>
</dbReference>
<keyword evidence="1" id="KW-0175">Coiled coil</keyword>
<sequence length="144" mass="16273">MSQKKKVILVTYDERKAWLRRYQDALNDYRMATARLEEANTQATKCTASVSSTLGRGGTSDHIPAAVERIEAIREDANQAMAEAKTALIEISEALKKLESRTERTVLAMRYVDGCTWQQVAEKCGYSIDWVYALHRSAVKNLDK</sequence>
<evidence type="ECO:0000313" key="2">
    <source>
        <dbReference type="EMBL" id="DAE20236.1"/>
    </source>
</evidence>
<dbReference type="EMBL" id="BK015691">
    <property type="protein sequence ID" value="DAE20236.1"/>
    <property type="molecule type" value="Genomic_DNA"/>
</dbReference>
<protein>
    <submittedName>
        <fullName evidence="2">Sporulation sigma factor SigG</fullName>
    </submittedName>
</protein>
<name>A0A8S5QNQ0_9CAUD</name>
<reference evidence="2" key="1">
    <citation type="journal article" date="2021" name="Proc. Natl. Acad. Sci. U.S.A.">
        <title>A Catalog of Tens of Thousands of Viruses from Human Metagenomes Reveals Hidden Associations with Chronic Diseases.</title>
        <authorList>
            <person name="Tisza M.J."/>
            <person name="Buck C.B."/>
        </authorList>
    </citation>
    <scope>NUCLEOTIDE SEQUENCE</scope>
    <source>
        <strain evidence="2">CtQad106</strain>
    </source>
</reference>
<dbReference type="InterPro" id="IPR010861">
    <property type="entry name" value="DUF1492"/>
</dbReference>
<dbReference type="InterPro" id="IPR036388">
    <property type="entry name" value="WH-like_DNA-bd_sf"/>
</dbReference>
<proteinExistence type="predicted"/>
<accession>A0A8S5QNQ0</accession>
<organism evidence="2">
    <name type="scientific">Ackermannviridae sp. ctQad106</name>
    <dbReference type="NCBI Taxonomy" id="2826820"/>
    <lineage>
        <taxon>Viruses</taxon>
        <taxon>Duplodnaviria</taxon>
        <taxon>Heunggongvirae</taxon>
        <taxon>Uroviricota</taxon>
        <taxon>Caudoviricetes</taxon>
        <taxon>Pantevenvirales</taxon>
        <taxon>Ackermannviridae</taxon>
    </lineage>
</organism>
<evidence type="ECO:0000256" key="1">
    <source>
        <dbReference type="SAM" id="Coils"/>
    </source>
</evidence>
<feature type="coiled-coil region" evidence="1">
    <location>
        <begin position="67"/>
        <end position="101"/>
    </location>
</feature>